<organism evidence="1 2">
    <name type="scientific">Sphingomonas sanxanigenens</name>
    <dbReference type="NCBI Taxonomy" id="397260"/>
    <lineage>
        <taxon>Bacteria</taxon>
        <taxon>Pseudomonadati</taxon>
        <taxon>Pseudomonadota</taxon>
        <taxon>Alphaproteobacteria</taxon>
        <taxon>Sphingomonadales</taxon>
        <taxon>Sphingomonadaceae</taxon>
        <taxon>Sphingomonas</taxon>
    </lineage>
</organism>
<gene>
    <name evidence="1" type="ORF">DI623_00475</name>
</gene>
<dbReference type="EMBL" id="QFNN01000001">
    <property type="protein sequence ID" value="PZO92265.1"/>
    <property type="molecule type" value="Genomic_DNA"/>
</dbReference>
<reference evidence="1 2" key="1">
    <citation type="submission" date="2017-08" db="EMBL/GenBank/DDBJ databases">
        <title>Infants hospitalized years apart are colonized by the same room-sourced microbial strains.</title>
        <authorList>
            <person name="Brooks B."/>
            <person name="Olm M.R."/>
            <person name="Firek B.A."/>
            <person name="Baker R."/>
            <person name="Thomas B.C."/>
            <person name="Morowitz M.J."/>
            <person name="Banfield J.F."/>
        </authorList>
    </citation>
    <scope>NUCLEOTIDE SEQUENCE [LARGE SCALE GENOMIC DNA]</scope>
    <source>
        <strain evidence="1">S2_018_000_R2_101</strain>
    </source>
</reference>
<sequence length="101" mass="10337">MAGLDGEWDCVTKSPLGEQKSVLTVKTSPDGTWTGSNAGAMGSLDVIDGKYEGNTLTWKMDMKVPLPLTLDCTATIDGDAITGGITAGAFGTSPLSGVRKG</sequence>
<protein>
    <submittedName>
        <fullName evidence="1">Uncharacterized protein</fullName>
    </submittedName>
</protein>
<comment type="caution">
    <text evidence="1">The sequence shown here is derived from an EMBL/GenBank/DDBJ whole genome shotgun (WGS) entry which is preliminary data.</text>
</comment>
<accession>A0A2W5CAV5</accession>
<dbReference type="Proteomes" id="UP000249066">
    <property type="component" value="Unassembled WGS sequence"/>
</dbReference>
<name>A0A2W5CAV5_9SPHN</name>
<proteinExistence type="predicted"/>
<evidence type="ECO:0000313" key="2">
    <source>
        <dbReference type="Proteomes" id="UP000249066"/>
    </source>
</evidence>
<evidence type="ECO:0000313" key="1">
    <source>
        <dbReference type="EMBL" id="PZO92265.1"/>
    </source>
</evidence>
<dbReference type="AlphaFoldDB" id="A0A2W5CAV5"/>